<evidence type="ECO:0000313" key="2">
    <source>
        <dbReference type="Proteomes" id="UP000887566"/>
    </source>
</evidence>
<evidence type="ECO:0000313" key="3">
    <source>
        <dbReference type="WBParaSite" id="PSAMB.scaffold2912size20615.g19607.t1"/>
    </source>
</evidence>
<organism evidence="2 3">
    <name type="scientific">Plectus sambesii</name>
    <dbReference type="NCBI Taxonomy" id="2011161"/>
    <lineage>
        <taxon>Eukaryota</taxon>
        <taxon>Metazoa</taxon>
        <taxon>Ecdysozoa</taxon>
        <taxon>Nematoda</taxon>
        <taxon>Chromadorea</taxon>
        <taxon>Plectida</taxon>
        <taxon>Plectina</taxon>
        <taxon>Plectoidea</taxon>
        <taxon>Plectidae</taxon>
        <taxon>Plectus</taxon>
    </lineage>
</organism>
<dbReference type="Proteomes" id="UP000887566">
    <property type="component" value="Unplaced"/>
</dbReference>
<reference evidence="3" key="1">
    <citation type="submission" date="2022-11" db="UniProtKB">
        <authorList>
            <consortium name="WormBaseParasite"/>
        </authorList>
    </citation>
    <scope>IDENTIFICATION</scope>
</reference>
<proteinExistence type="predicted"/>
<dbReference type="AlphaFoldDB" id="A0A914VZV6"/>
<accession>A0A914VZV6</accession>
<feature type="region of interest" description="Disordered" evidence="1">
    <location>
        <begin position="1"/>
        <end position="75"/>
    </location>
</feature>
<evidence type="ECO:0000256" key="1">
    <source>
        <dbReference type="SAM" id="MobiDB-lite"/>
    </source>
</evidence>
<feature type="compositionally biased region" description="Basic and acidic residues" evidence="1">
    <location>
        <begin position="1"/>
        <end position="27"/>
    </location>
</feature>
<keyword evidence="2" id="KW-1185">Reference proteome</keyword>
<name>A0A914VZV6_9BILA</name>
<sequence length="101" mass="10687">MNKDNDECKDRSKDERKYEQQKSDNILKDAGSIPAEGGPSPNQGAHSSVGRGLGSSYAANIPATGPRDRPADALSVASTMAQCRIATTGQKADPATLRDNR</sequence>
<dbReference type="WBParaSite" id="PSAMB.scaffold2912size20615.g19607.t1">
    <property type="protein sequence ID" value="PSAMB.scaffold2912size20615.g19607.t1"/>
    <property type="gene ID" value="PSAMB.scaffold2912size20615.g19607"/>
</dbReference>
<protein>
    <submittedName>
        <fullName evidence="3">Uncharacterized protein</fullName>
    </submittedName>
</protein>